<comment type="catalytic activity">
    <reaction evidence="12">
        <text>dopamine + hexadecanoyl-CoA = N-hexadecanoyl-dopamine + CoA + H(+)</text>
        <dbReference type="Rhea" id="RHEA:51376"/>
        <dbReference type="ChEBI" id="CHEBI:15378"/>
        <dbReference type="ChEBI" id="CHEBI:57287"/>
        <dbReference type="ChEBI" id="CHEBI:57379"/>
        <dbReference type="ChEBI" id="CHEBI:59905"/>
        <dbReference type="ChEBI" id="CHEBI:134058"/>
    </reaction>
    <physiologicalReaction direction="left-to-right" evidence="12">
        <dbReference type="Rhea" id="RHEA:51377"/>
    </physiologicalReaction>
</comment>
<name>A0A9N9MIB9_9CUCU</name>
<comment type="catalytic activity">
    <reaction evidence="7">
        <text>serotonin + octadecanoyl-CoA = N-octadecanoyl-serotonin + CoA + H(+)</text>
        <dbReference type="Rhea" id="RHEA:51400"/>
        <dbReference type="ChEBI" id="CHEBI:15378"/>
        <dbReference type="ChEBI" id="CHEBI:57287"/>
        <dbReference type="ChEBI" id="CHEBI:57394"/>
        <dbReference type="ChEBI" id="CHEBI:134065"/>
        <dbReference type="ChEBI" id="CHEBI:350546"/>
    </reaction>
    <physiologicalReaction direction="left-to-right" evidence="7">
        <dbReference type="Rhea" id="RHEA:51401"/>
    </physiologicalReaction>
</comment>
<evidence type="ECO:0000313" key="15">
    <source>
        <dbReference type="EMBL" id="CAG9762802.1"/>
    </source>
</evidence>
<comment type="pathway">
    <text evidence="3">Aromatic compound metabolism; melatonin biosynthesis; melatonin from serotonin: step 1/2.</text>
</comment>
<dbReference type="CDD" id="cd04301">
    <property type="entry name" value="NAT_SF"/>
    <property type="match status" value="1"/>
</dbReference>
<dbReference type="PROSITE" id="PS51186">
    <property type="entry name" value="GNAT"/>
    <property type="match status" value="1"/>
</dbReference>
<comment type="catalytic activity">
    <reaction evidence="11">
        <text>serotonin + hexadecanoyl-CoA = N-hexadecanoyl-serotonin + CoA + H(+)</text>
        <dbReference type="Rhea" id="RHEA:51384"/>
        <dbReference type="ChEBI" id="CHEBI:15378"/>
        <dbReference type="ChEBI" id="CHEBI:57287"/>
        <dbReference type="ChEBI" id="CHEBI:57379"/>
        <dbReference type="ChEBI" id="CHEBI:134059"/>
        <dbReference type="ChEBI" id="CHEBI:350546"/>
    </reaction>
    <physiologicalReaction direction="left-to-right" evidence="11">
        <dbReference type="Rhea" id="RHEA:51385"/>
    </physiologicalReaction>
</comment>
<keyword evidence="16" id="KW-1185">Reference proteome</keyword>
<dbReference type="FunFam" id="3.40.630.30:FF:000046">
    <property type="entry name" value="Dopamine N-acetyltransferase"/>
    <property type="match status" value="1"/>
</dbReference>
<dbReference type="Gene3D" id="3.40.630.30">
    <property type="match status" value="1"/>
</dbReference>
<dbReference type="AlphaFoldDB" id="A0A9N9MIB9"/>
<dbReference type="OrthoDB" id="2115692at2759"/>
<comment type="catalytic activity">
    <reaction evidence="10">
        <text>serotonin + (9Z)-octadecenoyl-CoA = N-(9Z-octadecenoyl)-serotonin + CoA + H(+)</text>
        <dbReference type="Rhea" id="RHEA:51392"/>
        <dbReference type="ChEBI" id="CHEBI:15378"/>
        <dbReference type="ChEBI" id="CHEBI:57287"/>
        <dbReference type="ChEBI" id="CHEBI:57387"/>
        <dbReference type="ChEBI" id="CHEBI:134064"/>
        <dbReference type="ChEBI" id="CHEBI:350546"/>
    </reaction>
    <physiologicalReaction direction="left-to-right" evidence="10">
        <dbReference type="Rhea" id="RHEA:51393"/>
    </physiologicalReaction>
</comment>
<evidence type="ECO:0000256" key="8">
    <source>
        <dbReference type="ARBA" id="ARBA00051284"/>
    </source>
</evidence>
<evidence type="ECO:0000259" key="14">
    <source>
        <dbReference type="PROSITE" id="PS51186"/>
    </source>
</evidence>
<comment type="similarity">
    <text evidence="4">Belongs to the acetyltransferase family. AANAT subfamily.</text>
</comment>
<accession>A0A9N9MIB9</accession>
<dbReference type="Pfam" id="PF00583">
    <property type="entry name" value="Acetyltransf_1"/>
    <property type="match status" value="1"/>
</dbReference>
<dbReference type="InterPro" id="IPR016181">
    <property type="entry name" value="Acyl_CoA_acyltransferase"/>
</dbReference>
<gene>
    <name evidence="15" type="ORF">CEUTPL_LOCUS3475</name>
</gene>
<evidence type="ECO:0000256" key="2">
    <source>
        <dbReference type="ARBA" id="ARBA00023315"/>
    </source>
</evidence>
<comment type="catalytic activity">
    <reaction evidence="9">
        <text>dopamine + acetyl-CoA = N-acetyldopamine + CoA + H(+)</text>
        <dbReference type="Rhea" id="RHEA:51388"/>
        <dbReference type="ChEBI" id="CHEBI:15378"/>
        <dbReference type="ChEBI" id="CHEBI:57287"/>
        <dbReference type="ChEBI" id="CHEBI:57288"/>
        <dbReference type="ChEBI" id="CHEBI:59905"/>
        <dbReference type="ChEBI" id="CHEBI:125678"/>
    </reaction>
    <physiologicalReaction direction="left-to-right" evidence="9">
        <dbReference type="Rhea" id="RHEA:51389"/>
    </physiologicalReaction>
</comment>
<dbReference type="PANTHER" id="PTHR20905">
    <property type="entry name" value="N-ACETYLTRANSFERASE-RELATED"/>
    <property type="match status" value="1"/>
</dbReference>
<dbReference type="EC" id="2.3.1.87" evidence="5"/>
<comment type="catalytic activity">
    <reaction evidence="13">
        <text>serotonin + acetyl-CoA = N-acetylserotonin + CoA + H(+)</text>
        <dbReference type="Rhea" id="RHEA:25217"/>
        <dbReference type="ChEBI" id="CHEBI:15378"/>
        <dbReference type="ChEBI" id="CHEBI:17697"/>
        <dbReference type="ChEBI" id="CHEBI:57287"/>
        <dbReference type="ChEBI" id="CHEBI:57288"/>
        <dbReference type="ChEBI" id="CHEBI:350546"/>
        <dbReference type="EC" id="2.3.1.87"/>
    </reaction>
    <physiologicalReaction direction="left-to-right" evidence="13">
        <dbReference type="Rhea" id="RHEA:25218"/>
    </physiologicalReaction>
</comment>
<evidence type="ECO:0000256" key="4">
    <source>
        <dbReference type="ARBA" id="ARBA00038182"/>
    </source>
</evidence>
<reference evidence="15" key="1">
    <citation type="submission" date="2022-01" db="EMBL/GenBank/DDBJ databases">
        <authorList>
            <person name="King R."/>
        </authorList>
    </citation>
    <scope>NUCLEOTIDE SEQUENCE</scope>
</reference>
<keyword evidence="2" id="KW-0012">Acyltransferase</keyword>
<dbReference type="SUPFAM" id="SSF55729">
    <property type="entry name" value="Acyl-CoA N-acyltransferases (Nat)"/>
    <property type="match status" value="1"/>
</dbReference>
<dbReference type="EMBL" id="OU892288">
    <property type="protein sequence ID" value="CAG9762802.1"/>
    <property type="molecule type" value="Genomic_DNA"/>
</dbReference>
<dbReference type="InterPro" id="IPR000182">
    <property type="entry name" value="GNAT_dom"/>
</dbReference>
<evidence type="ECO:0000256" key="7">
    <source>
        <dbReference type="ARBA" id="ARBA00050849"/>
    </source>
</evidence>
<keyword evidence="1" id="KW-0808">Transferase</keyword>
<evidence type="ECO:0000313" key="16">
    <source>
        <dbReference type="Proteomes" id="UP001152799"/>
    </source>
</evidence>
<dbReference type="GO" id="GO:0004059">
    <property type="term" value="F:aralkylamine N-acetyltransferase activity"/>
    <property type="evidence" value="ECO:0007669"/>
    <property type="project" value="UniProtKB-EC"/>
</dbReference>
<dbReference type="Proteomes" id="UP001152799">
    <property type="component" value="Chromosome 12"/>
</dbReference>
<proteinExistence type="inferred from homology"/>
<protein>
    <recommendedName>
        <fullName evidence="5">aralkylamine N-acetyltransferase</fullName>
        <ecNumber evidence="5">2.3.1.87</ecNumber>
    </recommendedName>
</protein>
<organism evidence="15 16">
    <name type="scientific">Ceutorhynchus assimilis</name>
    <name type="common">cabbage seed weevil</name>
    <dbReference type="NCBI Taxonomy" id="467358"/>
    <lineage>
        <taxon>Eukaryota</taxon>
        <taxon>Metazoa</taxon>
        <taxon>Ecdysozoa</taxon>
        <taxon>Arthropoda</taxon>
        <taxon>Hexapoda</taxon>
        <taxon>Insecta</taxon>
        <taxon>Pterygota</taxon>
        <taxon>Neoptera</taxon>
        <taxon>Endopterygota</taxon>
        <taxon>Coleoptera</taxon>
        <taxon>Polyphaga</taxon>
        <taxon>Cucujiformia</taxon>
        <taxon>Curculionidae</taxon>
        <taxon>Ceutorhynchinae</taxon>
        <taxon>Ceutorhynchus</taxon>
    </lineage>
</organism>
<dbReference type="PANTHER" id="PTHR20905:SF32">
    <property type="entry name" value="ARYLALKYLAMINE N-ACETYLTRANSFERASE-LIKE 7, ISOFORM A"/>
    <property type="match status" value="1"/>
</dbReference>
<evidence type="ECO:0000256" key="6">
    <source>
        <dbReference type="ARBA" id="ARBA00050189"/>
    </source>
</evidence>
<evidence type="ECO:0000256" key="12">
    <source>
        <dbReference type="ARBA" id="ARBA00052335"/>
    </source>
</evidence>
<evidence type="ECO:0000256" key="13">
    <source>
        <dbReference type="ARBA" id="ARBA00052491"/>
    </source>
</evidence>
<evidence type="ECO:0000256" key="10">
    <source>
        <dbReference type="ARBA" id="ARBA00051823"/>
    </source>
</evidence>
<evidence type="ECO:0000256" key="9">
    <source>
        <dbReference type="ARBA" id="ARBA00051711"/>
    </source>
</evidence>
<feature type="domain" description="N-acetyltransferase" evidence="14">
    <location>
        <begin position="47"/>
        <end position="214"/>
    </location>
</feature>
<sequence length="217" mass="24730">MLNCLNYIIVAPARFDSVIDHLRVNFPDEPLNASVGLCLHGTPCPLLEHHDMKTMEDGYSLMAIDKENDKIAGVALNGVSHKGDTEKAVEEMKDIDNLQYRRIFGLLNEANLELDLFTKYNVDKIFEVRILSVDSGYRGKGIAKELFVQSEAVARKHGFKVMKTDATSLFTQKVAESQGFWVEKTLNYHDFKDENGQKIYDTRPPHLYYKVMAKLLE</sequence>
<comment type="catalytic activity">
    <reaction evidence="8">
        <text>serotonin + (5Z,8Z,11Z,14Z)-eicosatetraenoyl-CoA = N-[(5Z,8Z,11Z,14Z)-eicosatetraenoyl]-serotonin + CoA + H(+)</text>
        <dbReference type="Rhea" id="RHEA:51396"/>
        <dbReference type="ChEBI" id="CHEBI:15378"/>
        <dbReference type="ChEBI" id="CHEBI:57287"/>
        <dbReference type="ChEBI" id="CHEBI:57368"/>
        <dbReference type="ChEBI" id="CHEBI:132255"/>
        <dbReference type="ChEBI" id="CHEBI:350546"/>
    </reaction>
    <physiologicalReaction direction="left-to-right" evidence="8">
        <dbReference type="Rhea" id="RHEA:51397"/>
    </physiologicalReaction>
</comment>
<evidence type="ECO:0000256" key="5">
    <source>
        <dbReference type="ARBA" id="ARBA00039114"/>
    </source>
</evidence>
<evidence type="ECO:0000256" key="11">
    <source>
        <dbReference type="ARBA" id="ARBA00052178"/>
    </source>
</evidence>
<evidence type="ECO:0000256" key="1">
    <source>
        <dbReference type="ARBA" id="ARBA00022679"/>
    </source>
</evidence>
<comment type="catalytic activity">
    <reaction evidence="6">
        <text>dopamine + (9Z)-octadecenoyl-CoA = N-(9Z-octadecanoyl)-dopamine + CoA + H(+)</text>
        <dbReference type="Rhea" id="RHEA:51380"/>
        <dbReference type="ChEBI" id="CHEBI:15378"/>
        <dbReference type="ChEBI" id="CHEBI:31883"/>
        <dbReference type="ChEBI" id="CHEBI:57287"/>
        <dbReference type="ChEBI" id="CHEBI:57387"/>
        <dbReference type="ChEBI" id="CHEBI:59905"/>
    </reaction>
    <physiologicalReaction direction="left-to-right" evidence="6">
        <dbReference type="Rhea" id="RHEA:51381"/>
    </physiologicalReaction>
</comment>
<evidence type="ECO:0000256" key="3">
    <source>
        <dbReference type="ARBA" id="ARBA00037926"/>
    </source>
</evidence>